<feature type="transmembrane region" description="Helical" evidence="1">
    <location>
        <begin position="173"/>
        <end position="195"/>
    </location>
</feature>
<keyword evidence="1" id="KW-1133">Transmembrane helix</keyword>
<organism evidence="2 3">
    <name type="scientific">Streptomyces sannanensis</name>
    <dbReference type="NCBI Taxonomy" id="285536"/>
    <lineage>
        <taxon>Bacteria</taxon>
        <taxon>Bacillati</taxon>
        <taxon>Actinomycetota</taxon>
        <taxon>Actinomycetes</taxon>
        <taxon>Kitasatosporales</taxon>
        <taxon>Streptomycetaceae</taxon>
        <taxon>Streptomyces</taxon>
    </lineage>
</organism>
<feature type="transmembrane region" description="Helical" evidence="1">
    <location>
        <begin position="139"/>
        <end position="166"/>
    </location>
</feature>
<gene>
    <name evidence="2" type="ORF">GCM10020367_54450</name>
</gene>
<protein>
    <recommendedName>
        <fullName evidence="4">ABC transporter permease</fullName>
    </recommendedName>
</protein>
<keyword evidence="1" id="KW-0812">Transmembrane</keyword>
<evidence type="ECO:0000313" key="2">
    <source>
        <dbReference type="EMBL" id="GAA3377710.1"/>
    </source>
</evidence>
<keyword evidence="1" id="KW-0472">Membrane</keyword>
<dbReference type="Proteomes" id="UP001499990">
    <property type="component" value="Unassembled WGS sequence"/>
</dbReference>
<feature type="transmembrane region" description="Helical" evidence="1">
    <location>
        <begin position="215"/>
        <end position="239"/>
    </location>
</feature>
<name>A0ABP6SJ79_9ACTN</name>
<dbReference type="EMBL" id="BAAAYL010000001">
    <property type="protein sequence ID" value="GAA3377710.1"/>
    <property type="molecule type" value="Genomic_DNA"/>
</dbReference>
<feature type="transmembrane region" description="Helical" evidence="1">
    <location>
        <begin position="59"/>
        <end position="80"/>
    </location>
</feature>
<proteinExistence type="predicted"/>
<evidence type="ECO:0000313" key="3">
    <source>
        <dbReference type="Proteomes" id="UP001499990"/>
    </source>
</evidence>
<dbReference type="RefSeq" id="WP_345042354.1">
    <property type="nucleotide sequence ID" value="NZ_BAAAYL010000001.1"/>
</dbReference>
<evidence type="ECO:0008006" key="4">
    <source>
        <dbReference type="Google" id="ProtNLM"/>
    </source>
</evidence>
<feature type="transmembrane region" description="Helical" evidence="1">
    <location>
        <begin position="16"/>
        <end position="39"/>
    </location>
</feature>
<evidence type="ECO:0000256" key="1">
    <source>
        <dbReference type="SAM" id="Phobius"/>
    </source>
</evidence>
<feature type="transmembrane region" description="Helical" evidence="1">
    <location>
        <begin position="101"/>
        <end position="127"/>
    </location>
</feature>
<keyword evidence="3" id="KW-1185">Reference proteome</keyword>
<sequence>MNLFRAELRKVRSTPVTWWLLMSTVAIGVLGTLAPLIAVDGKPVDLLDDHQIRAALHGAAGGAVLVLVAGIIGMAGEWRFGQISQAFLSTPRRWRVVTVKTVVHLGIGTVYGTAAAVAATATAWGWYRTKGLTLPFDRSAVWLTLIGCVVVAALFGVLGVAVGAIVRRPVPAIVGALAWTVLVEPALFAAAPKVFRWLPGIASLSLRRQPAEHLLPAGAATAVLLGVIAVALAAGVRLVERDDVTG</sequence>
<comment type="caution">
    <text evidence="2">The sequence shown here is derived from an EMBL/GenBank/DDBJ whole genome shotgun (WGS) entry which is preliminary data.</text>
</comment>
<reference evidence="3" key="1">
    <citation type="journal article" date="2019" name="Int. J. Syst. Evol. Microbiol.">
        <title>The Global Catalogue of Microorganisms (GCM) 10K type strain sequencing project: providing services to taxonomists for standard genome sequencing and annotation.</title>
        <authorList>
            <consortium name="The Broad Institute Genomics Platform"/>
            <consortium name="The Broad Institute Genome Sequencing Center for Infectious Disease"/>
            <person name="Wu L."/>
            <person name="Ma J."/>
        </authorList>
    </citation>
    <scope>NUCLEOTIDE SEQUENCE [LARGE SCALE GENOMIC DNA]</scope>
    <source>
        <strain evidence="3">JCM 9651</strain>
    </source>
</reference>
<accession>A0ABP6SJ79</accession>